<sequence length="434" mass="47474">MSAKSRFSLIDPAKSPFFYGYIILAVGTLGIYCSIPGQTIGVSVFTDPVKDALGLSRNQFSNAYMIGTICSSLIIGKAGVWFDTYGARYVAFFAALVLAASLMLCSWSVYMSDFVKQMFDSSSWLIPFSIMTVLFFMLRFSGQGVLTMASRNVIMIWFDKNRGKVNAISSVAISFGFSSSPLWVNALIEGYSWQGAWQILAGGLLVVSFFILQFYKNSPEDHGLLPDGATLETECKVNPVPLAKQYTLDEAKRTRAFWMYGLILAFNSFFITGLTFHVVSVFASEGFPKADAIAIFLPTSVVAVSISLIFNYLSDYLNLKLFLYLMILGGILCSVGFLFLSSSIGVPFLVGGFGIMSGFFAVLNAIVWPRFFGRSHLGAITGKVMSFLILASALAPPIFSFCFSTFGSYRLLGYLGLLFLAFLAAASVRANNPQ</sequence>
<proteinExistence type="predicted"/>
<feature type="transmembrane region" description="Helical" evidence="1">
    <location>
        <begin position="321"/>
        <end position="340"/>
    </location>
</feature>
<dbReference type="EMBL" id="LAZR01012217">
    <property type="protein sequence ID" value="KKM27982.1"/>
    <property type="molecule type" value="Genomic_DNA"/>
</dbReference>
<protein>
    <recommendedName>
        <fullName evidence="3">Major facilitator superfamily (MFS) profile domain-containing protein</fullName>
    </recommendedName>
</protein>
<feature type="transmembrane region" description="Helical" evidence="1">
    <location>
        <begin position="63"/>
        <end position="82"/>
    </location>
</feature>
<dbReference type="Pfam" id="PF07690">
    <property type="entry name" value="MFS_1"/>
    <property type="match status" value="1"/>
</dbReference>
<keyword evidence="1" id="KW-0812">Transmembrane</keyword>
<accession>A0A0F9IK90</accession>
<feature type="transmembrane region" description="Helical" evidence="1">
    <location>
        <begin position="163"/>
        <end position="184"/>
    </location>
</feature>
<dbReference type="PANTHER" id="PTHR11360:SF308">
    <property type="entry name" value="BLL3089 PROTEIN"/>
    <property type="match status" value="1"/>
</dbReference>
<dbReference type="InterPro" id="IPR050327">
    <property type="entry name" value="Proton-linked_MCT"/>
</dbReference>
<evidence type="ECO:0000256" key="1">
    <source>
        <dbReference type="SAM" id="Phobius"/>
    </source>
</evidence>
<dbReference type="GO" id="GO:0022857">
    <property type="term" value="F:transmembrane transporter activity"/>
    <property type="evidence" value="ECO:0007669"/>
    <property type="project" value="InterPro"/>
</dbReference>
<feature type="transmembrane region" description="Helical" evidence="1">
    <location>
        <begin position="411"/>
        <end position="428"/>
    </location>
</feature>
<feature type="transmembrane region" description="Helical" evidence="1">
    <location>
        <begin position="292"/>
        <end position="314"/>
    </location>
</feature>
<keyword evidence="1" id="KW-1133">Transmembrane helix</keyword>
<feature type="transmembrane region" description="Helical" evidence="1">
    <location>
        <begin position="196"/>
        <end position="215"/>
    </location>
</feature>
<dbReference type="PANTHER" id="PTHR11360">
    <property type="entry name" value="MONOCARBOXYLATE TRANSPORTER"/>
    <property type="match status" value="1"/>
</dbReference>
<feature type="transmembrane region" description="Helical" evidence="1">
    <location>
        <begin position="380"/>
        <end position="399"/>
    </location>
</feature>
<keyword evidence="1" id="KW-0472">Membrane</keyword>
<dbReference type="InterPro" id="IPR036259">
    <property type="entry name" value="MFS_trans_sf"/>
</dbReference>
<dbReference type="AlphaFoldDB" id="A0A0F9IK90"/>
<feature type="transmembrane region" description="Helical" evidence="1">
    <location>
        <begin position="89"/>
        <end position="110"/>
    </location>
</feature>
<dbReference type="Gene3D" id="1.20.1250.20">
    <property type="entry name" value="MFS general substrate transporter like domains"/>
    <property type="match status" value="2"/>
</dbReference>
<comment type="caution">
    <text evidence="2">The sequence shown here is derived from an EMBL/GenBank/DDBJ whole genome shotgun (WGS) entry which is preliminary data.</text>
</comment>
<feature type="transmembrane region" description="Helical" evidence="1">
    <location>
        <begin position="122"/>
        <end position="142"/>
    </location>
</feature>
<organism evidence="2">
    <name type="scientific">marine sediment metagenome</name>
    <dbReference type="NCBI Taxonomy" id="412755"/>
    <lineage>
        <taxon>unclassified sequences</taxon>
        <taxon>metagenomes</taxon>
        <taxon>ecological metagenomes</taxon>
    </lineage>
</organism>
<feature type="transmembrane region" description="Helical" evidence="1">
    <location>
        <begin position="257"/>
        <end position="280"/>
    </location>
</feature>
<dbReference type="SUPFAM" id="SSF103473">
    <property type="entry name" value="MFS general substrate transporter"/>
    <property type="match status" value="1"/>
</dbReference>
<evidence type="ECO:0008006" key="3">
    <source>
        <dbReference type="Google" id="ProtNLM"/>
    </source>
</evidence>
<feature type="transmembrane region" description="Helical" evidence="1">
    <location>
        <begin position="21"/>
        <end position="43"/>
    </location>
</feature>
<name>A0A0F9IK90_9ZZZZ</name>
<reference evidence="2" key="1">
    <citation type="journal article" date="2015" name="Nature">
        <title>Complex archaea that bridge the gap between prokaryotes and eukaryotes.</title>
        <authorList>
            <person name="Spang A."/>
            <person name="Saw J.H."/>
            <person name="Jorgensen S.L."/>
            <person name="Zaremba-Niedzwiedzka K."/>
            <person name="Martijn J."/>
            <person name="Lind A.E."/>
            <person name="van Eijk R."/>
            <person name="Schleper C."/>
            <person name="Guy L."/>
            <person name="Ettema T.J."/>
        </authorList>
    </citation>
    <scope>NUCLEOTIDE SEQUENCE</scope>
</reference>
<evidence type="ECO:0000313" key="2">
    <source>
        <dbReference type="EMBL" id="KKM27982.1"/>
    </source>
</evidence>
<dbReference type="InterPro" id="IPR011701">
    <property type="entry name" value="MFS"/>
</dbReference>
<gene>
    <name evidence="2" type="ORF">LCGC14_1569250</name>
</gene>
<feature type="transmembrane region" description="Helical" evidence="1">
    <location>
        <begin position="346"/>
        <end position="368"/>
    </location>
</feature>